<sequence length="261" mass="29755">MLNEHKDKLANDKSLTMSVIDRQTLPVFSMKGRKYRLRGKTTQVCQFILEDYIMSGQGAWCNIVVTQPRRISAVSVSERIANERCEDLGQSVVGVLLKKLENGLRGVSHVIVDEIHERDVNSDFIMVVLRDMIHTYPDLRVVLMSATIDTTLFSKYFNNCPVIEIAGRAFPVKRYFLEDAIELTKYQKKKSKGGNDEDDEGIGGDESDENLNKWKLLRGYENAMSRMNEKEVSFELLEALLIYIKDQKIPGAFLCSFQDGT</sequence>
<keyword evidence="2" id="KW-0347">Helicase</keyword>
<protein>
    <recommendedName>
        <fullName evidence="3">Helicase ATP-binding domain-containing protein</fullName>
    </recommendedName>
</protein>
<dbReference type="PROSITE" id="PS51192">
    <property type="entry name" value="HELICASE_ATP_BIND_1"/>
    <property type="match status" value="1"/>
</dbReference>
<keyword evidence="2" id="KW-0547">Nucleotide-binding</keyword>
<feature type="domain" description="Helicase ATP-binding" evidence="3">
    <location>
        <begin position="94"/>
        <end position="166"/>
    </location>
</feature>
<dbReference type="Proteomes" id="UP001162164">
    <property type="component" value="Unassembled WGS sequence"/>
</dbReference>
<dbReference type="InterPro" id="IPR014001">
    <property type="entry name" value="Helicase_ATP-bd"/>
</dbReference>
<dbReference type="PANTHER" id="PTHR18934:SF119">
    <property type="entry name" value="ATP-DEPENDENT RNA HELICASE A"/>
    <property type="match status" value="1"/>
</dbReference>
<dbReference type="EMBL" id="JAPWTJ010000272">
    <property type="protein sequence ID" value="KAJ8980235.1"/>
    <property type="molecule type" value="Genomic_DNA"/>
</dbReference>
<dbReference type="SUPFAM" id="SSF52540">
    <property type="entry name" value="P-loop containing nucleoside triphosphate hydrolases"/>
    <property type="match status" value="1"/>
</dbReference>
<comment type="caution">
    <text evidence="4">The sequence shown here is derived from an EMBL/GenBank/DDBJ whole genome shotgun (WGS) entry which is preliminary data.</text>
</comment>
<accession>A0ABQ9JQ86</accession>
<keyword evidence="1" id="KW-0378">Hydrolase</keyword>
<keyword evidence="2" id="KW-0067">ATP-binding</keyword>
<dbReference type="Gene3D" id="3.40.50.300">
    <property type="entry name" value="P-loop containing nucleotide triphosphate hydrolases"/>
    <property type="match status" value="2"/>
</dbReference>
<evidence type="ECO:0000256" key="2">
    <source>
        <dbReference type="ARBA" id="ARBA00022806"/>
    </source>
</evidence>
<dbReference type="PANTHER" id="PTHR18934">
    <property type="entry name" value="ATP-DEPENDENT RNA HELICASE"/>
    <property type="match status" value="1"/>
</dbReference>
<evidence type="ECO:0000256" key="1">
    <source>
        <dbReference type="ARBA" id="ARBA00022801"/>
    </source>
</evidence>
<organism evidence="4 5">
    <name type="scientific">Molorchus minor</name>
    <dbReference type="NCBI Taxonomy" id="1323400"/>
    <lineage>
        <taxon>Eukaryota</taxon>
        <taxon>Metazoa</taxon>
        <taxon>Ecdysozoa</taxon>
        <taxon>Arthropoda</taxon>
        <taxon>Hexapoda</taxon>
        <taxon>Insecta</taxon>
        <taxon>Pterygota</taxon>
        <taxon>Neoptera</taxon>
        <taxon>Endopterygota</taxon>
        <taxon>Coleoptera</taxon>
        <taxon>Polyphaga</taxon>
        <taxon>Cucujiformia</taxon>
        <taxon>Chrysomeloidea</taxon>
        <taxon>Cerambycidae</taxon>
        <taxon>Lamiinae</taxon>
        <taxon>Monochamini</taxon>
        <taxon>Molorchus</taxon>
    </lineage>
</organism>
<name>A0ABQ9JQ86_9CUCU</name>
<gene>
    <name evidence="4" type="ORF">NQ317_003743</name>
</gene>
<evidence type="ECO:0000313" key="5">
    <source>
        <dbReference type="Proteomes" id="UP001162164"/>
    </source>
</evidence>
<dbReference type="InterPro" id="IPR027417">
    <property type="entry name" value="P-loop_NTPase"/>
</dbReference>
<dbReference type="PROSITE" id="PS00690">
    <property type="entry name" value="DEAH_ATP_HELICASE"/>
    <property type="match status" value="1"/>
</dbReference>
<proteinExistence type="predicted"/>
<evidence type="ECO:0000259" key="3">
    <source>
        <dbReference type="PROSITE" id="PS51192"/>
    </source>
</evidence>
<evidence type="ECO:0000313" key="4">
    <source>
        <dbReference type="EMBL" id="KAJ8980235.1"/>
    </source>
</evidence>
<keyword evidence="5" id="KW-1185">Reference proteome</keyword>
<dbReference type="SMART" id="SM00487">
    <property type="entry name" value="DEXDc"/>
    <property type="match status" value="1"/>
</dbReference>
<dbReference type="InterPro" id="IPR002464">
    <property type="entry name" value="DNA/RNA_helicase_DEAH_CS"/>
</dbReference>
<reference evidence="4" key="1">
    <citation type="journal article" date="2023" name="Insect Mol. Biol.">
        <title>Genome sequencing provides insights into the evolution of gene families encoding plant cell wall-degrading enzymes in longhorned beetles.</title>
        <authorList>
            <person name="Shin N.R."/>
            <person name="Okamura Y."/>
            <person name="Kirsch R."/>
            <person name="Pauchet Y."/>
        </authorList>
    </citation>
    <scope>NUCLEOTIDE SEQUENCE</scope>
    <source>
        <strain evidence="4">MMC_N1</strain>
    </source>
</reference>